<proteinExistence type="predicted"/>
<dbReference type="EMBL" id="JACCJC010000029">
    <property type="protein sequence ID" value="KAF6234637.1"/>
    <property type="molecule type" value="Genomic_DNA"/>
</dbReference>
<comment type="caution">
    <text evidence="1">The sequence shown here is derived from an EMBL/GenBank/DDBJ whole genome shotgun (WGS) entry which is preliminary data.</text>
</comment>
<gene>
    <name evidence="1" type="ORF">HO173_007263</name>
</gene>
<evidence type="ECO:0000313" key="2">
    <source>
        <dbReference type="Proteomes" id="UP000578531"/>
    </source>
</evidence>
<dbReference type="RefSeq" id="XP_037164028.1">
    <property type="nucleotide sequence ID" value="XM_037309167.1"/>
</dbReference>
<dbReference type="Proteomes" id="UP000578531">
    <property type="component" value="Unassembled WGS sequence"/>
</dbReference>
<dbReference type="GeneID" id="59288920"/>
<protein>
    <submittedName>
        <fullName evidence="1">Uncharacterized protein</fullName>
    </submittedName>
</protein>
<evidence type="ECO:0000313" key="1">
    <source>
        <dbReference type="EMBL" id="KAF6234637.1"/>
    </source>
</evidence>
<accession>A0A8H6FTS8</accession>
<dbReference type="OrthoDB" id="62952at2759"/>
<organism evidence="1 2">
    <name type="scientific">Letharia columbiana</name>
    <dbReference type="NCBI Taxonomy" id="112416"/>
    <lineage>
        <taxon>Eukaryota</taxon>
        <taxon>Fungi</taxon>
        <taxon>Dikarya</taxon>
        <taxon>Ascomycota</taxon>
        <taxon>Pezizomycotina</taxon>
        <taxon>Lecanoromycetes</taxon>
        <taxon>OSLEUM clade</taxon>
        <taxon>Lecanoromycetidae</taxon>
        <taxon>Lecanorales</taxon>
        <taxon>Lecanorineae</taxon>
        <taxon>Parmeliaceae</taxon>
        <taxon>Letharia</taxon>
    </lineage>
</organism>
<name>A0A8H6FTS8_9LECA</name>
<dbReference type="AlphaFoldDB" id="A0A8H6FTS8"/>
<keyword evidence="2" id="KW-1185">Reference proteome</keyword>
<sequence length="264" mass="29980">MPVSQDPSFTTMPREIRDMIYDLCLVYPVELAVLPSRRDRDDIATGSALGWPSAPLLAVSSMLRAEAAHAFYGKNRWMLSCMILSDEEPEVPLPALFWSHVRHVSVRFDCDVVDPTEMGRISRELFTGQNASLADVARTTAIHEERKEHLVEVWAKMCRALDIWNLQLVSLQMDFTHCYCPSGCCRMISDANVEALSWIRPSEPPEKTVSIATGLISEAEQAHMHLMGRKCKKCVDTPWEDRMTLEKLYCRDPLRSLLGVRGRN</sequence>
<reference evidence="1 2" key="1">
    <citation type="journal article" date="2020" name="Genomics">
        <title>Complete, high-quality genomes from long-read metagenomic sequencing of two wolf lichen thalli reveals enigmatic genome architecture.</title>
        <authorList>
            <person name="McKenzie S.K."/>
            <person name="Walston R.F."/>
            <person name="Allen J.L."/>
        </authorList>
    </citation>
    <scope>NUCLEOTIDE SEQUENCE [LARGE SCALE GENOMIC DNA]</scope>
    <source>
        <strain evidence="1">WasteWater2</strain>
    </source>
</reference>